<organism evidence="7 8">
    <name type="scientific">Heminiphilus faecis</name>
    <dbReference type="NCBI Taxonomy" id="2601703"/>
    <lineage>
        <taxon>Bacteria</taxon>
        <taxon>Pseudomonadati</taxon>
        <taxon>Bacteroidota</taxon>
        <taxon>Bacteroidia</taxon>
        <taxon>Bacteroidales</taxon>
        <taxon>Muribaculaceae</taxon>
        <taxon>Heminiphilus</taxon>
    </lineage>
</organism>
<dbReference type="InterPro" id="IPR004101">
    <property type="entry name" value="Mur_ligase_C"/>
</dbReference>
<feature type="transmembrane region" description="Helical" evidence="4">
    <location>
        <begin position="42"/>
        <end position="65"/>
    </location>
</feature>
<accession>A0ABV4CTC9</accession>
<proteinExistence type="predicted"/>
<keyword evidence="3" id="KW-0067">ATP-binding</keyword>
<dbReference type="RefSeq" id="WP_369863203.1">
    <property type="nucleotide sequence ID" value="NZ_JBCLPP010000006.1"/>
</dbReference>
<evidence type="ECO:0000259" key="5">
    <source>
        <dbReference type="Pfam" id="PF02875"/>
    </source>
</evidence>
<feature type="domain" description="Mur ligase C-terminal" evidence="5">
    <location>
        <begin position="394"/>
        <end position="515"/>
    </location>
</feature>
<evidence type="ECO:0000256" key="4">
    <source>
        <dbReference type="SAM" id="Phobius"/>
    </source>
</evidence>
<dbReference type="Gene3D" id="3.40.1190.10">
    <property type="entry name" value="Mur-like, catalytic domain"/>
    <property type="match status" value="1"/>
</dbReference>
<keyword evidence="4" id="KW-0472">Membrane</keyword>
<feature type="transmembrane region" description="Helical" evidence="4">
    <location>
        <begin position="71"/>
        <end position="91"/>
    </location>
</feature>
<reference evidence="7 8" key="1">
    <citation type="submission" date="2024-03" db="EMBL/GenBank/DDBJ databases">
        <title>Mouse gut bacterial collection (mGBC) of GemPharmatech.</title>
        <authorList>
            <person name="He Y."/>
            <person name="Dong L."/>
            <person name="Wu D."/>
            <person name="Gao X."/>
            <person name="Lin Z."/>
        </authorList>
    </citation>
    <scope>NUCLEOTIDE SEQUENCE [LARGE SCALE GENOMIC DNA]</scope>
    <source>
        <strain evidence="7 8">54-13</strain>
    </source>
</reference>
<keyword evidence="4" id="KW-1133">Transmembrane helix</keyword>
<dbReference type="SUPFAM" id="SSF53244">
    <property type="entry name" value="MurD-like peptide ligases, peptide-binding domain"/>
    <property type="match status" value="1"/>
</dbReference>
<dbReference type="PANTHER" id="PTHR43024:SF1">
    <property type="entry name" value="UDP-N-ACETYLMURAMOYL-TRIPEPTIDE--D-ALANYL-D-ALANINE LIGASE"/>
    <property type="match status" value="1"/>
</dbReference>
<dbReference type="GO" id="GO:0047480">
    <property type="term" value="F:UDP-N-acetylmuramoyl-tripeptide-D-alanyl-D-alanine ligase activity"/>
    <property type="evidence" value="ECO:0007669"/>
    <property type="project" value="UniProtKB-EC"/>
</dbReference>
<feature type="transmembrane region" description="Helical" evidence="4">
    <location>
        <begin position="130"/>
        <end position="154"/>
    </location>
</feature>
<dbReference type="PANTHER" id="PTHR43024">
    <property type="entry name" value="UDP-N-ACETYLMURAMOYL-TRIPEPTIDE--D-ALANYL-D-ALANINE LIGASE"/>
    <property type="match status" value="1"/>
</dbReference>
<feature type="transmembrane region" description="Helical" evidence="4">
    <location>
        <begin position="6"/>
        <end position="22"/>
    </location>
</feature>
<dbReference type="InterPro" id="IPR036565">
    <property type="entry name" value="Mur-like_cat_sf"/>
</dbReference>
<dbReference type="Pfam" id="PF08245">
    <property type="entry name" value="Mur_ligase_M"/>
    <property type="match status" value="1"/>
</dbReference>
<evidence type="ECO:0000259" key="6">
    <source>
        <dbReference type="Pfam" id="PF08245"/>
    </source>
</evidence>
<evidence type="ECO:0000256" key="2">
    <source>
        <dbReference type="ARBA" id="ARBA00022741"/>
    </source>
</evidence>
<name>A0ABV4CTC9_9BACT</name>
<evidence type="ECO:0000256" key="1">
    <source>
        <dbReference type="ARBA" id="ARBA00022598"/>
    </source>
</evidence>
<keyword evidence="1 7" id="KW-0436">Ligase</keyword>
<dbReference type="Proteomes" id="UP001565200">
    <property type="component" value="Unassembled WGS sequence"/>
</dbReference>
<evidence type="ECO:0000256" key="3">
    <source>
        <dbReference type="ARBA" id="ARBA00022840"/>
    </source>
</evidence>
<dbReference type="Gene3D" id="3.90.190.20">
    <property type="entry name" value="Mur ligase, C-terminal domain"/>
    <property type="match status" value="1"/>
</dbReference>
<dbReference type="InterPro" id="IPR036615">
    <property type="entry name" value="Mur_ligase_C_dom_sf"/>
</dbReference>
<sequence length="525" mass="58269">MIEDILTVVLLAAGLINFVLEAKRDLMMLQQNSYRNERYMRWLRASGDTTSVVRLLCYAALLIMLMPRIPVVFRCVVALIPLLINIFKLLVAKYKKPLVWTKRARRIYGTACALCVIVIGASWLVCHELFSVGCAVVAVYALSHVLMLFSNLLLRPVEAHINKGFYNDAERILKSMPDLKVVGITGSYGKTSTKHYLNRILSEKYNVLMTPGSYNTLMGVIRTVREMMQPYTEVFICEMGAKNIGDIKEICDLVHPSVGVVTAVGEQHLESFKTIGNVQRTKFELVDALPSSGVAFVNNDFPYVASRKVDNVECCRYAVGNNDEAVYRVTSMTFSEDGTDFTLTGPFGEASFHTGLIGEFNISNLIPAIAVALYLDVPLERIRYAVGKIEQVEHRLSLKRVPGGLTIIDDAFNSNPDGSRMALDVLASMKNGKRIVVTPGMIELGDKQYEYNENFGRKIAMSVDVAIIVGEYNRDAILCGLREAGMPEEKVHAVDTFKEAQAVLGTIAAAGDTVLYENDLPDTFK</sequence>
<dbReference type="InterPro" id="IPR051046">
    <property type="entry name" value="MurCDEF_CellWall_CoF430Synth"/>
</dbReference>
<keyword evidence="8" id="KW-1185">Reference proteome</keyword>
<dbReference type="EC" id="6.3.2.10" evidence="7"/>
<evidence type="ECO:0000313" key="8">
    <source>
        <dbReference type="Proteomes" id="UP001565200"/>
    </source>
</evidence>
<comment type="caution">
    <text evidence="7">The sequence shown here is derived from an EMBL/GenBank/DDBJ whole genome shotgun (WGS) entry which is preliminary data.</text>
</comment>
<dbReference type="EMBL" id="JBCLPP010000006">
    <property type="protein sequence ID" value="MEY8244643.1"/>
    <property type="molecule type" value="Genomic_DNA"/>
</dbReference>
<keyword evidence="2" id="KW-0547">Nucleotide-binding</keyword>
<feature type="domain" description="Mur ligase central" evidence="6">
    <location>
        <begin position="184"/>
        <end position="372"/>
    </location>
</feature>
<gene>
    <name evidence="7" type="primary">murF</name>
    <name evidence="7" type="ORF">AAK873_03290</name>
</gene>
<protein>
    <submittedName>
        <fullName evidence="7">UDP-N-acetylmuramoyl-tripeptide--D-alanyl-D-alanine ligase</fullName>
        <ecNumber evidence="7">6.3.2.10</ecNumber>
    </submittedName>
</protein>
<feature type="transmembrane region" description="Helical" evidence="4">
    <location>
        <begin position="107"/>
        <end position="124"/>
    </location>
</feature>
<keyword evidence="4" id="KW-0812">Transmembrane</keyword>
<dbReference type="Pfam" id="PF02875">
    <property type="entry name" value="Mur_ligase_C"/>
    <property type="match status" value="1"/>
</dbReference>
<evidence type="ECO:0000313" key="7">
    <source>
        <dbReference type="EMBL" id="MEY8244643.1"/>
    </source>
</evidence>
<dbReference type="InterPro" id="IPR013221">
    <property type="entry name" value="Mur_ligase_cen"/>
</dbReference>
<dbReference type="SUPFAM" id="SSF53623">
    <property type="entry name" value="MurD-like peptide ligases, catalytic domain"/>
    <property type="match status" value="1"/>
</dbReference>